<evidence type="ECO:0000313" key="4">
    <source>
        <dbReference type="Proteomes" id="UP001629059"/>
    </source>
</evidence>
<dbReference type="Pfam" id="PF26628">
    <property type="entry name" value="DUF8202"/>
    <property type="match status" value="1"/>
</dbReference>
<protein>
    <submittedName>
        <fullName evidence="3">T9SS type A sorting domain-containing protein</fullName>
    </submittedName>
</protein>
<comment type="caution">
    <text evidence="3">The sequence shown here is derived from an EMBL/GenBank/DDBJ whole genome shotgun (WGS) entry which is preliminary data.</text>
</comment>
<reference evidence="3 4" key="1">
    <citation type="submission" date="2024-06" db="EMBL/GenBank/DDBJ databases">
        <authorList>
            <person name="Kaempfer P."/>
            <person name="Viver T."/>
        </authorList>
    </citation>
    <scope>NUCLEOTIDE SEQUENCE [LARGE SCALE GENOMIC DNA]</scope>
    <source>
        <strain evidence="3 4">ST-75</strain>
    </source>
</reference>
<dbReference type="EMBL" id="JBELQB010000003">
    <property type="protein sequence ID" value="MFL9836771.1"/>
    <property type="molecule type" value="Genomic_DNA"/>
</dbReference>
<dbReference type="Pfam" id="PF18962">
    <property type="entry name" value="Por_Secre_tail"/>
    <property type="match status" value="1"/>
</dbReference>
<dbReference type="RefSeq" id="WP_408073807.1">
    <property type="nucleotide sequence ID" value="NZ_JBELQB010000003.1"/>
</dbReference>
<organism evidence="3 4">
    <name type="scientific">Flavobacterium rhizophilum</name>
    <dbReference type="NCBI Taxonomy" id="3163296"/>
    <lineage>
        <taxon>Bacteria</taxon>
        <taxon>Pseudomonadati</taxon>
        <taxon>Bacteroidota</taxon>
        <taxon>Flavobacteriia</taxon>
        <taxon>Flavobacteriales</taxon>
        <taxon>Flavobacteriaceae</taxon>
        <taxon>Flavobacterium</taxon>
    </lineage>
</organism>
<dbReference type="InterPro" id="IPR058515">
    <property type="entry name" value="DUF8202"/>
</dbReference>
<keyword evidence="1" id="KW-0732">Signal</keyword>
<gene>
    <name evidence="3" type="ORF">ABS768_04625</name>
</gene>
<evidence type="ECO:0000259" key="2">
    <source>
        <dbReference type="SMART" id="SM00089"/>
    </source>
</evidence>
<feature type="domain" description="PKD/Chitinase" evidence="2">
    <location>
        <begin position="508"/>
        <end position="583"/>
    </location>
</feature>
<dbReference type="Proteomes" id="UP001629059">
    <property type="component" value="Unassembled WGS sequence"/>
</dbReference>
<accession>A0ABW8Y986</accession>
<evidence type="ECO:0000256" key="1">
    <source>
        <dbReference type="ARBA" id="ARBA00022729"/>
    </source>
</evidence>
<evidence type="ECO:0000313" key="3">
    <source>
        <dbReference type="EMBL" id="MFL9836771.1"/>
    </source>
</evidence>
<proteinExistence type="predicted"/>
<dbReference type="NCBIfam" id="TIGR04183">
    <property type="entry name" value="Por_Secre_tail"/>
    <property type="match status" value="1"/>
</dbReference>
<dbReference type="SMART" id="SM00089">
    <property type="entry name" value="PKD"/>
    <property type="match status" value="1"/>
</dbReference>
<keyword evidence="4" id="KW-1185">Reference proteome</keyword>
<dbReference type="InterPro" id="IPR022409">
    <property type="entry name" value="PKD/Chitinase_dom"/>
</dbReference>
<name>A0ABW8Y986_9FLAO</name>
<sequence>MAIPIRNYPGGVTGAEAWYIVNHSQLSAGDYRNHASDYIKISQCGDAGSKILFNYNHSVDVPALCLTYNAPLESTTSRNVFFVSEVASTGVSYSHLTTEWNPILNGLPQVGPPIVNRFDNGSQASYVDNKGVTYTPSQPANINFYNWNVFQAGKKLKSYGSQGETSFYIGKEFYNGFLSATGLDFKGNFPEFISFPYELNANEKNRVESYLALKYGVTLDRAMSYKNARNTVFWNLTNNILFRYRTFGIGRDDISGLNQLQSESVHKKDYLIASVGELAEDNPQKQQQVSIDNNNFIVFGDNSESNALGATTNNFGVRMLTRKWLSQSTGGHAMDIPMYFKFNLAGNIQQELSQNSNLKLWMLHDEYVTNQQLSDFNSQYVNYYEPGSMDGLNYAFFDRIYFDTDSGTYDQFTFGVGPKMIVQVRFDNDCNDANVKSHVIITGGKASFTVSIKNNTTGQTQNYQTSSRDFAFTAVSPATYTVTVTDATGLVAATTVDTNFYPINVNLGPDIILNASQQQVTLNAGQYITDPNATYKWYRDGELLEQYAATLLVNEPGEYTVEVTGGNHICQGSDTILVYYKFTGNISPGFQCDKPKGYLTLNLSGGVGPFTTLISGPNQSLPQVHNQETYYFPEINFGTYTITSTDINGEVYQSGFTIADPLLGMEVDLLTQLQLSGVSISYNSLYPFPIANPVPNSTVTLDASLLVSNPNVSYEWFSNGQSLGIYGPVITLDTNVSLPSDLKEIKVVITNLNSGCSISDSFGIKGYWEVEAGSAQTAALEEELKQQRGVYDGSIRTKVYPNPSDASETFYYEVSSSEVFSGTVEILSPTGAVIEQVQISGESGYRLPFSLLTSGVYFICTKTNGILLTDKIIIR</sequence>
<dbReference type="InterPro" id="IPR026444">
    <property type="entry name" value="Secre_tail"/>
</dbReference>